<feature type="transmembrane region" description="Helical" evidence="6">
    <location>
        <begin position="200"/>
        <end position="222"/>
    </location>
</feature>
<dbReference type="Proteomes" id="UP000013015">
    <property type="component" value="Unassembled WGS sequence"/>
</dbReference>
<dbReference type="GO" id="GO:0017004">
    <property type="term" value="P:cytochrome complex assembly"/>
    <property type="evidence" value="ECO:0007669"/>
    <property type="project" value="InterPro"/>
</dbReference>
<comment type="similarity">
    <text evidence="2">Belongs to the DsbD family.</text>
</comment>
<feature type="transmembrane region" description="Helical" evidence="6">
    <location>
        <begin position="242"/>
        <end position="267"/>
    </location>
</feature>
<dbReference type="InterPro" id="IPR051790">
    <property type="entry name" value="Cytochrome_c-biogenesis_DsbD"/>
</dbReference>
<dbReference type="PANTHER" id="PTHR31272:SF4">
    <property type="entry name" value="CYTOCHROME C-TYPE BIOGENESIS PROTEIN HI_1454-RELATED"/>
    <property type="match status" value="1"/>
</dbReference>
<accession>N6WEV5</accession>
<feature type="transmembrane region" description="Helical" evidence="6">
    <location>
        <begin position="45"/>
        <end position="69"/>
    </location>
</feature>
<feature type="transmembrane region" description="Helical" evidence="6">
    <location>
        <begin position="75"/>
        <end position="97"/>
    </location>
</feature>
<organism evidence="8 9">
    <name type="scientific">Schaalia cardiffensis F0333</name>
    <dbReference type="NCBI Taxonomy" id="888050"/>
    <lineage>
        <taxon>Bacteria</taxon>
        <taxon>Bacillati</taxon>
        <taxon>Actinomycetota</taxon>
        <taxon>Actinomycetes</taxon>
        <taxon>Actinomycetales</taxon>
        <taxon>Actinomycetaceae</taxon>
        <taxon>Schaalia</taxon>
    </lineage>
</organism>
<keyword evidence="3 6" id="KW-0812">Transmembrane</keyword>
<dbReference type="HOGENOM" id="CLU_053225_3_0_11"/>
<feature type="transmembrane region" description="Helical" evidence="6">
    <location>
        <begin position="117"/>
        <end position="143"/>
    </location>
</feature>
<feature type="domain" description="Cytochrome C biogenesis protein transmembrane" evidence="7">
    <location>
        <begin position="9"/>
        <end position="175"/>
    </location>
</feature>
<keyword evidence="4 6" id="KW-1133">Transmembrane helix</keyword>
<dbReference type="InterPro" id="IPR003834">
    <property type="entry name" value="Cyt_c_assmbl_TM_dom"/>
</dbReference>
<proteinExistence type="inferred from homology"/>
<gene>
    <name evidence="8" type="ORF">HMPREF9004_0444</name>
</gene>
<name>N6WEV5_9ACTO</name>
<comment type="caution">
    <text evidence="8">The sequence shown here is derived from an EMBL/GenBank/DDBJ whole genome shotgun (WGS) entry which is preliminary data.</text>
</comment>
<comment type="subcellular location">
    <subcellularLocation>
        <location evidence="1">Membrane</location>
        <topology evidence="1">Multi-pass membrane protein</topology>
    </subcellularLocation>
</comment>
<reference evidence="8 9" key="1">
    <citation type="submission" date="2013-03" db="EMBL/GenBank/DDBJ databases">
        <title>Reference genome for the Human Microbiome Project.</title>
        <authorList>
            <person name="Aqrawi P."/>
            <person name="Ayvaz T."/>
            <person name="Bess C."/>
            <person name="Blankenburg K."/>
            <person name="Coyle M."/>
            <person name="Deng J."/>
            <person name="Forbes L."/>
            <person name="Fowler G."/>
            <person name="Francisco L."/>
            <person name="Fu Q."/>
            <person name="Gibbs R."/>
            <person name="Gross S."/>
            <person name="Gubbala S."/>
            <person name="Hale W."/>
            <person name="Hemphill L."/>
            <person name="Highlander S."/>
            <person name="Hirani K."/>
            <person name="Jackson L."/>
            <person name="Jakkamsetti A."/>
            <person name="Javaid M."/>
            <person name="Jayaseelan J.C."/>
            <person name="Jiang H."/>
            <person name="Joshi V."/>
            <person name="Korchina V."/>
            <person name="Kovar C."/>
            <person name="Lara F."/>
            <person name="Lee S."/>
            <person name="Liu Y."/>
            <person name="Mata R."/>
            <person name="Mathew T."/>
            <person name="Munidasa M."/>
            <person name="Muzny D."/>
            <person name="Nazareth L."/>
            <person name="Ngo R."/>
            <person name="Nguyen L."/>
            <person name="Nguyen N."/>
            <person name="Okwuonu G."/>
            <person name="Ongeri F."/>
            <person name="Palculict T."/>
            <person name="Patil S."/>
            <person name="Petrosino J."/>
            <person name="Pham C."/>
            <person name="Pham P."/>
            <person name="Pu L.-L."/>
            <person name="Qin X."/>
            <person name="Qu J."/>
            <person name="Reid J."/>
            <person name="Ross M."/>
            <person name="Ruth R."/>
            <person name="Saada N."/>
            <person name="San Lucas F."/>
            <person name="Santibanez J."/>
            <person name="Shang Y."/>
            <person name="Simmons D."/>
            <person name="Song X.-Z."/>
            <person name="Tang L.-Y."/>
            <person name="Thornton R."/>
            <person name="Warren J."/>
            <person name="Weissenberger G."/>
            <person name="Wilczek-Boney K."/>
            <person name="Worley K."/>
            <person name="Youmans B."/>
            <person name="Zhang J."/>
            <person name="Zhang L."/>
            <person name="Zhao Z."/>
            <person name="Zhou C."/>
            <person name="Zhu D."/>
            <person name="Zhu Y."/>
        </authorList>
    </citation>
    <scope>NUCLEOTIDE SEQUENCE [LARGE SCALE GENOMIC DNA]</scope>
    <source>
        <strain evidence="8 9">F0333</strain>
    </source>
</reference>
<evidence type="ECO:0000259" key="7">
    <source>
        <dbReference type="Pfam" id="PF02683"/>
    </source>
</evidence>
<evidence type="ECO:0000256" key="5">
    <source>
        <dbReference type="ARBA" id="ARBA00023136"/>
    </source>
</evidence>
<dbReference type="AlphaFoldDB" id="N6WEV5"/>
<evidence type="ECO:0000313" key="9">
    <source>
        <dbReference type="Proteomes" id="UP000013015"/>
    </source>
</evidence>
<dbReference type="EMBL" id="AQHZ01000007">
    <property type="protein sequence ID" value="ENO18774.1"/>
    <property type="molecule type" value="Genomic_DNA"/>
</dbReference>
<evidence type="ECO:0000313" key="8">
    <source>
        <dbReference type="EMBL" id="ENO18774.1"/>
    </source>
</evidence>
<sequence>MSTLPPLAALLGGVLTLFAPCSIMVLPAFFAYAFQSKRALAWRTLLFWLGLLAALIPLGALVGAASHALRESLPLITALSALLLIILGTIEALGFSLPRFRGRSRPGAKSRDRTHPLSIFLLGAGYGFAGIGCAGPILGGVLVAAGLGGSPLQGALLMACYASGMALPLGLLALIWRSARLFERPWMRPRPLLLFGRETTWTNLLSGLLLVIFGVLLLVSGTSNPLSGLVSPARLASWEESVLSFATLVPGWALIVALAAVLGATWYMRPRSLSGSEEESE</sequence>
<evidence type="ECO:0000256" key="1">
    <source>
        <dbReference type="ARBA" id="ARBA00004141"/>
    </source>
</evidence>
<evidence type="ECO:0000256" key="2">
    <source>
        <dbReference type="ARBA" id="ARBA00006143"/>
    </source>
</evidence>
<dbReference type="GO" id="GO:0016020">
    <property type="term" value="C:membrane"/>
    <property type="evidence" value="ECO:0007669"/>
    <property type="project" value="UniProtKB-SubCell"/>
</dbReference>
<keyword evidence="5 6" id="KW-0472">Membrane</keyword>
<dbReference type="PATRIC" id="fig|888050.3.peg.431"/>
<feature type="transmembrane region" description="Helical" evidence="6">
    <location>
        <begin position="155"/>
        <end position="179"/>
    </location>
</feature>
<dbReference type="Pfam" id="PF02683">
    <property type="entry name" value="DsbD_TM"/>
    <property type="match status" value="1"/>
</dbReference>
<protein>
    <submittedName>
        <fullName evidence="8">Cytochrome c biogenesis protein</fullName>
    </submittedName>
</protein>
<evidence type="ECO:0000256" key="3">
    <source>
        <dbReference type="ARBA" id="ARBA00022692"/>
    </source>
</evidence>
<evidence type="ECO:0000256" key="4">
    <source>
        <dbReference type="ARBA" id="ARBA00022989"/>
    </source>
</evidence>
<dbReference type="RefSeq" id="WP_005962175.1">
    <property type="nucleotide sequence ID" value="NZ_CP040505.1"/>
</dbReference>
<dbReference type="PANTHER" id="PTHR31272">
    <property type="entry name" value="CYTOCHROME C-TYPE BIOGENESIS PROTEIN HI_1454-RELATED"/>
    <property type="match status" value="1"/>
</dbReference>
<dbReference type="STRING" id="888050.HMPREF9004_0444"/>
<dbReference type="eggNOG" id="COG0785">
    <property type="taxonomic scope" value="Bacteria"/>
</dbReference>
<keyword evidence="9" id="KW-1185">Reference proteome</keyword>
<evidence type="ECO:0000256" key="6">
    <source>
        <dbReference type="SAM" id="Phobius"/>
    </source>
</evidence>
<feature type="transmembrane region" description="Helical" evidence="6">
    <location>
        <begin position="6"/>
        <end position="33"/>
    </location>
</feature>